<dbReference type="InterPro" id="IPR036852">
    <property type="entry name" value="Peptidase_S8/S53_dom_sf"/>
</dbReference>
<evidence type="ECO:0000313" key="7">
    <source>
        <dbReference type="Proteomes" id="UP000478995"/>
    </source>
</evidence>
<evidence type="ECO:0000259" key="5">
    <source>
        <dbReference type="Pfam" id="PF00082"/>
    </source>
</evidence>
<evidence type="ECO:0000256" key="2">
    <source>
        <dbReference type="ARBA" id="ARBA00022670"/>
    </source>
</evidence>
<protein>
    <submittedName>
        <fullName evidence="6">Serine protease</fullName>
    </submittedName>
</protein>
<dbReference type="EMBL" id="SWOY01000003">
    <property type="protein sequence ID" value="NFG17245.1"/>
    <property type="molecule type" value="Genomic_DNA"/>
</dbReference>
<sequence>MKPIIVIIDSGINRRILGNNSFNKNSLNHKNKALKDEFGHGTACAMVIKSICPDVEFISIPILNKEGFSNSDNLEKALTYCLDIHCHIINLSLAILDNEDNKIEELCTKLSKQNKVIISSVRNNFIDSKPAKYSSVIGVRGGGFSSIDKYWFNSNYGIQLITDMTPVFTDPQLNRHFIFSGNSKATAVATGLIAKIINEKKQVNIEDILLTLSKNTIKKIWTEKDLDISLEKFTNCSKYNIGEISKTYYGKIMSALQIVCRDYGIEIPNNLDNEDNLFKRGVMCPEIIRPFFKQLEKEFKIPINESNMKPYLLLSLKSIYYAIRGVQIETY</sequence>
<dbReference type="GO" id="GO:0004252">
    <property type="term" value="F:serine-type endopeptidase activity"/>
    <property type="evidence" value="ECO:0007669"/>
    <property type="project" value="InterPro"/>
</dbReference>
<keyword evidence="2 6" id="KW-0645">Protease</keyword>
<reference evidence="6 7" key="1">
    <citation type="submission" date="2019-04" db="EMBL/GenBank/DDBJ databases">
        <title>Genome sequencing of Clostridium botulinum Groups I-IV and Clostridium butyricum.</title>
        <authorList>
            <person name="Brunt J."/>
            <person name="Van Vliet A.H.M."/>
            <person name="Stringer S.C."/>
            <person name="Carter A.T."/>
            <person name="Peck M.W."/>
        </authorList>
    </citation>
    <scope>NUCLEOTIDE SEQUENCE [LARGE SCALE GENOMIC DNA]</scope>
    <source>
        <strain evidence="6 7">IFR 18/037</strain>
    </source>
</reference>
<dbReference type="GO" id="GO:0006508">
    <property type="term" value="P:proteolysis"/>
    <property type="evidence" value="ECO:0007669"/>
    <property type="project" value="UniProtKB-KW"/>
</dbReference>
<feature type="domain" description="Peptidase S8/S53" evidence="5">
    <location>
        <begin position="4"/>
        <end position="217"/>
    </location>
</feature>
<keyword evidence="3" id="KW-0378">Hydrolase</keyword>
<proteinExistence type="inferred from homology"/>
<gene>
    <name evidence="6" type="ORF">FC794_10650</name>
</gene>
<accession>A0A6B3ZZV9</accession>
<dbReference type="PANTHER" id="PTHR43806">
    <property type="entry name" value="PEPTIDASE S8"/>
    <property type="match status" value="1"/>
</dbReference>
<dbReference type="Pfam" id="PF00082">
    <property type="entry name" value="Peptidase_S8"/>
    <property type="match status" value="1"/>
</dbReference>
<evidence type="ECO:0000256" key="3">
    <source>
        <dbReference type="ARBA" id="ARBA00022801"/>
    </source>
</evidence>
<evidence type="ECO:0000256" key="1">
    <source>
        <dbReference type="ARBA" id="ARBA00011073"/>
    </source>
</evidence>
<dbReference type="PANTHER" id="PTHR43806:SF11">
    <property type="entry name" value="CEREVISIN-RELATED"/>
    <property type="match status" value="1"/>
</dbReference>
<dbReference type="Gene3D" id="3.40.50.200">
    <property type="entry name" value="Peptidase S8/S53 domain"/>
    <property type="match status" value="1"/>
</dbReference>
<comment type="caution">
    <text evidence="6">The sequence shown here is derived from an EMBL/GenBank/DDBJ whole genome shotgun (WGS) entry which is preliminary data.</text>
</comment>
<comment type="similarity">
    <text evidence="1">Belongs to the peptidase S8 family.</text>
</comment>
<dbReference type="Proteomes" id="UP000478995">
    <property type="component" value="Unassembled WGS sequence"/>
</dbReference>
<dbReference type="AlphaFoldDB" id="A0A6B3ZZV9"/>
<dbReference type="RefSeq" id="WP_012705673.1">
    <property type="nucleotide sequence ID" value="NZ_CP013847.1"/>
</dbReference>
<evidence type="ECO:0000313" key="6">
    <source>
        <dbReference type="EMBL" id="NFG17245.1"/>
    </source>
</evidence>
<organism evidence="6 7">
    <name type="scientific">Clostridium botulinum</name>
    <dbReference type="NCBI Taxonomy" id="1491"/>
    <lineage>
        <taxon>Bacteria</taxon>
        <taxon>Bacillati</taxon>
        <taxon>Bacillota</taxon>
        <taxon>Clostridia</taxon>
        <taxon>Eubacteriales</taxon>
        <taxon>Clostridiaceae</taxon>
        <taxon>Clostridium</taxon>
    </lineage>
</organism>
<name>A0A6B3ZZV9_CLOBO</name>
<dbReference type="SUPFAM" id="SSF52743">
    <property type="entry name" value="Subtilisin-like"/>
    <property type="match status" value="1"/>
</dbReference>
<dbReference type="InterPro" id="IPR050131">
    <property type="entry name" value="Peptidase_S8_subtilisin-like"/>
</dbReference>
<keyword evidence="4" id="KW-0720">Serine protease</keyword>
<evidence type="ECO:0000256" key="4">
    <source>
        <dbReference type="ARBA" id="ARBA00022825"/>
    </source>
</evidence>
<dbReference type="InterPro" id="IPR000209">
    <property type="entry name" value="Peptidase_S8/S53_dom"/>
</dbReference>